<dbReference type="Proteomes" id="UP000723463">
    <property type="component" value="Unassembled WGS sequence"/>
</dbReference>
<evidence type="ECO:0000313" key="2">
    <source>
        <dbReference type="Proteomes" id="UP000723463"/>
    </source>
</evidence>
<dbReference type="Pfam" id="PF03645">
    <property type="entry name" value="Tctex-1"/>
    <property type="match status" value="1"/>
</dbReference>
<dbReference type="PANTHER" id="PTHR21255">
    <property type="entry name" value="T-COMPLEX-ASSOCIATED-TESTIS-EXPRESSED 1/ DYNEIN LIGHT CHAIN"/>
    <property type="match status" value="1"/>
</dbReference>
<name>A0A9P6F421_9FUNG</name>
<proteinExistence type="predicted"/>
<dbReference type="InterPro" id="IPR038586">
    <property type="entry name" value="Tctex-1-like_sf"/>
</dbReference>
<accession>A0A9P6F421</accession>
<dbReference type="EMBL" id="JAAAXW010000159">
    <property type="protein sequence ID" value="KAF9541682.1"/>
    <property type="molecule type" value="Genomic_DNA"/>
</dbReference>
<dbReference type="InterPro" id="IPR005334">
    <property type="entry name" value="Tctex-1-like"/>
</dbReference>
<sequence length="112" mass="12411">MATEEKPKFDVKAATKILEEVVKKVLKDATYRSDLVQEWQSAIYQEAIARLTTHLKGGTFKFIVTSTFLESIGAGIHISSTSLWDAESDGAAVHRFENKSMIVIVYAFGLSV</sequence>
<dbReference type="GO" id="GO:0005868">
    <property type="term" value="C:cytoplasmic dynein complex"/>
    <property type="evidence" value="ECO:0007669"/>
    <property type="project" value="TreeGrafter"/>
</dbReference>
<dbReference type="GO" id="GO:0007018">
    <property type="term" value="P:microtubule-based movement"/>
    <property type="evidence" value="ECO:0007669"/>
    <property type="project" value="TreeGrafter"/>
</dbReference>
<comment type="caution">
    <text evidence="1">The sequence shown here is derived from an EMBL/GenBank/DDBJ whole genome shotgun (WGS) entry which is preliminary data.</text>
</comment>
<reference evidence="1" key="1">
    <citation type="journal article" date="2020" name="Fungal Divers.">
        <title>Resolving the Mortierellaceae phylogeny through synthesis of multi-gene phylogenetics and phylogenomics.</title>
        <authorList>
            <person name="Vandepol N."/>
            <person name="Liber J."/>
            <person name="Desiro A."/>
            <person name="Na H."/>
            <person name="Kennedy M."/>
            <person name="Barry K."/>
            <person name="Grigoriev I.V."/>
            <person name="Miller A.N."/>
            <person name="O'Donnell K."/>
            <person name="Stajich J.E."/>
            <person name="Bonito G."/>
        </authorList>
    </citation>
    <scope>NUCLEOTIDE SEQUENCE</scope>
    <source>
        <strain evidence="1">NRRL 2591</strain>
    </source>
</reference>
<gene>
    <name evidence="1" type="primary">DYNLT1</name>
    <name evidence="1" type="ORF">EC957_002759</name>
</gene>
<keyword evidence="2" id="KW-1185">Reference proteome</keyword>
<protein>
    <submittedName>
        <fullName evidence="1">Dynein light chain Tctex-type</fullName>
    </submittedName>
</protein>
<organism evidence="1 2">
    <name type="scientific">Mortierella hygrophila</name>
    <dbReference type="NCBI Taxonomy" id="979708"/>
    <lineage>
        <taxon>Eukaryota</taxon>
        <taxon>Fungi</taxon>
        <taxon>Fungi incertae sedis</taxon>
        <taxon>Mucoromycota</taxon>
        <taxon>Mortierellomycotina</taxon>
        <taxon>Mortierellomycetes</taxon>
        <taxon>Mortierellales</taxon>
        <taxon>Mortierellaceae</taxon>
        <taxon>Mortierella</taxon>
    </lineage>
</organism>
<dbReference type="Gene3D" id="3.30.1140.40">
    <property type="entry name" value="Tctex-1"/>
    <property type="match status" value="1"/>
</dbReference>
<evidence type="ECO:0000313" key="1">
    <source>
        <dbReference type="EMBL" id="KAF9541682.1"/>
    </source>
</evidence>
<dbReference type="AlphaFoldDB" id="A0A9P6F421"/>
<dbReference type="GO" id="GO:0005737">
    <property type="term" value="C:cytoplasm"/>
    <property type="evidence" value="ECO:0007669"/>
    <property type="project" value="TreeGrafter"/>
</dbReference>
<dbReference type="GO" id="GO:0045505">
    <property type="term" value="F:dynein intermediate chain binding"/>
    <property type="evidence" value="ECO:0007669"/>
    <property type="project" value="TreeGrafter"/>
</dbReference>
<dbReference type="CDD" id="cd21455">
    <property type="entry name" value="DLC-like_DYNLT1_DYNLT3"/>
    <property type="match status" value="1"/>
</dbReference>